<reference evidence="3" key="1">
    <citation type="submission" date="2017-09" db="EMBL/GenBank/DDBJ databases">
        <title>Depth-based differentiation of microbial function through sediment-hosted aquifers and enrichment of novel symbionts in the deep terrestrial subsurface.</title>
        <authorList>
            <person name="Probst A.J."/>
            <person name="Ladd B."/>
            <person name="Jarett J.K."/>
            <person name="Geller-Mcgrath D.E."/>
            <person name="Sieber C.M.K."/>
            <person name="Emerson J.B."/>
            <person name="Anantharaman K."/>
            <person name="Thomas B.C."/>
            <person name="Malmstrom R."/>
            <person name="Stieglmeier M."/>
            <person name="Klingl A."/>
            <person name="Woyke T."/>
            <person name="Ryan C.M."/>
            <person name="Banfield J.F."/>
        </authorList>
    </citation>
    <scope>NUCLEOTIDE SEQUENCE [LARGE SCALE GENOMIC DNA]</scope>
</reference>
<sequence length="199" mass="22449">MAFDELVVSFFVDEVVGGFFINVPPGHVSCIYDRGRGVLSKVWGPGLHLKIPFWQVAKLFNAQILEFTISENFDFTNKEALGDKEINVNTQNNKLIQIEGSILFKINKSMAPEIWENIGENFVSKVIRPVSRSRIRSVVSEITSEQLGAYRTQVEKKVKDELNAIFNDKGLVCEGFLLSEVKLLGDPKTSKDDKIILKK</sequence>
<proteinExistence type="predicted"/>
<dbReference type="EMBL" id="PEZT01000023">
    <property type="protein sequence ID" value="PIS09019.1"/>
    <property type="molecule type" value="Genomic_DNA"/>
</dbReference>
<dbReference type="SUPFAM" id="SSF117892">
    <property type="entry name" value="Band 7/SPFH domain"/>
    <property type="match status" value="1"/>
</dbReference>
<dbReference type="InterPro" id="IPR036013">
    <property type="entry name" value="Band_7/SPFH_dom_sf"/>
</dbReference>
<comment type="caution">
    <text evidence="2">The sequence shown here is derived from an EMBL/GenBank/DDBJ whole genome shotgun (WGS) entry which is preliminary data.</text>
</comment>
<evidence type="ECO:0000259" key="1">
    <source>
        <dbReference type="SMART" id="SM00244"/>
    </source>
</evidence>
<dbReference type="InterPro" id="IPR001107">
    <property type="entry name" value="Band_7"/>
</dbReference>
<evidence type="ECO:0000313" key="3">
    <source>
        <dbReference type="Proteomes" id="UP000230093"/>
    </source>
</evidence>
<protein>
    <recommendedName>
        <fullName evidence="1">Band 7 domain-containing protein</fullName>
    </recommendedName>
</protein>
<dbReference type="SMART" id="SM00244">
    <property type="entry name" value="PHB"/>
    <property type="match status" value="1"/>
</dbReference>
<dbReference type="GO" id="GO:0016020">
    <property type="term" value="C:membrane"/>
    <property type="evidence" value="ECO:0007669"/>
    <property type="project" value="InterPro"/>
</dbReference>
<accession>A0A2H0WAV8</accession>
<organism evidence="2 3">
    <name type="scientific">Candidatus Beckwithbacteria bacterium CG10_big_fil_rev_8_21_14_0_10_34_10</name>
    <dbReference type="NCBI Taxonomy" id="1974495"/>
    <lineage>
        <taxon>Bacteria</taxon>
        <taxon>Candidatus Beckwithiibacteriota</taxon>
    </lineage>
</organism>
<feature type="domain" description="Band 7" evidence="1">
    <location>
        <begin position="19"/>
        <end position="195"/>
    </location>
</feature>
<dbReference type="Proteomes" id="UP000230093">
    <property type="component" value="Unassembled WGS sequence"/>
</dbReference>
<gene>
    <name evidence="2" type="ORF">COT75_04120</name>
</gene>
<evidence type="ECO:0000313" key="2">
    <source>
        <dbReference type="EMBL" id="PIS09019.1"/>
    </source>
</evidence>
<name>A0A2H0WAV8_9BACT</name>
<dbReference type="Pfam" id="PF01145">
    <property type="entry name" value="Band_7"/>
    <property type="match status" value="1"/>
</dbReference>
<dbReference type="AlphaFoldDB" id="A0A2H0WAV8"/>
<dbReference type="Gene3D" id="3.30.479.30">
    <property type="entry name" value="Band 7 domain"/>
    <property type="match status" value="1"/>
</dbReference>
<dbReference type="InterPro" id="IPR000163">
    <property type="entry name" value="Prohibitin"/>
</dbReference>
<dbReference type="PANTHER" id="PTHR23222:SF0">
    <property type="entry name" value="PROHIBITIN 1"/>
    <property type="match status" value="1"/>
</dbReference>
<dbReference type="PANTHER" id="PTHR23222">
    <property type="entry name" value="PROHIBITIN"/>
    <property type="match status" value="1"/>
</dbReference>